<feature type="transmembrane region" description="Helical" evidence="1">
    <location>
        <begin position="33"/>
        <end position="54"/>
    </location>
</feature>
<proteinExistence type="evidence at transcript level"/>
<reference evidence="2" key="2">
    <citation type="journal article" date="2006" name="PLoS Pathog.">
        <title>New perspectives on host-parasite interplay by comparative transcriptomic and proteomic analyses of Schistosoma japonicum.</title>
        <authorList>
            <person name="Liu F."/>
            <person name="Lu J."/>
            <person name="Hu W."/>
            <person name="Wang S.Y."/>
            <person name="Cui S.J."/>
            <person name="Chi M."/>
            <person name="Yan Q."/>
            <person name="Wang X.R."/>
            <person name="Song H.D."/>
            <person name="Xu X.N."/>
            <person name="Wang J.J."/>
            <person name="Zhang X.L."/>
            <person name="Zhang X."/>
            <person name="Wang Z.Q."/>
            <person name="Xue C.L."/>
            <person name="Brindley P.J."/>
            <person name="McManus D.P."/>
            <person name="Yang P.Y."/>
            <person name="Feng Z."/>
            <person name="Chen Z."/>
            <person name="Han Z.G."/>
        </authorList>
    </citation>
    <scope>NUCLEOTIDE SEQUENCE</scope>
</reference>
<organism evidence="2">
    <name type="scientific">Schistosoma japonicum</name>
    <name type="common">Blood fluke</name>
    <dbReference type="NCBI Taxonomy" id="6182"/>
    <lineage>
        <taxon>Eukaryota</taxon>
        <taxon>Metazoa</taxon>
        <taxon>Spiralia</taxon>
        <taxon>Lophotrochozoa</taxon>
        <taxon>Platyhelminthes</taxon>
        <taxon>Trematoda</taxon>
        <taxon>Digenea</taxon>
        <taxon>Strigeidida</taxon>
        <taxon>Schistosomatoidea</taxon>
        <taxon>Schistosomatidae</taxon>
        <taxon>Schistosoma</taxon>
    </lineage>
</organism>
<feature type="transmembrane region" description="Helical" evidence="1">
    <location>
        <begin position="66"/>
        <end position="90"/>
    </location>
</feature>
<sequence length="131" mass="15665">MSSVYPTSYLCELFCLPPTFLQKRKDVNPSNDYIFVLFPVFLIHFYSFFCLQLFTVTFNDMNSCGYIFIPELILLLSLIIMSLMNVGNVFHQTDCYFFYCYLIRMKLDAYNLILNVHFSLLVYCWLFFMFS</sequence>
<reference evidence="2" key="1">
    <citation type="submission" date="2004-11" db="EMBL/GenBank/DDBJ databases">
        <title>The full-length cDNA sequences of Schistosoma japonicum genes.</title>
        <authorList>
            <person name="Han Z."/>
        </authorList>
    </citation>
    <scope>NUCLEOTIDE SEQUENCE</scope>
</reference>
<keyword evidence="1" id="KW-0472">Membrane</keyword>
<protein>
    <submittedName>
        <fullName evidence="2">SJCHGC09596 protein</fullName>
    </submittedName>
</protein>
<evidence type="ECO:0000256" key="1">
    <source>
        <dbReference type="SAM" id="Phobius"/>
    </source>
</evidence>
<name>Q5DE36_SCHJA</name>
<dbReference type="EMBL" id="AY814188">
    <property type="protein sequence ID" value="AAW25920.1"/>
    <property type="molecule type" value="mRNA"/>
</dbReference>
<keyword evidence="1" id="KW-1133">Transmembrane helix</keyword>
<accession>Q5DE36</accession>
<feature type="transmembrane region" description="Helical" evidence="1">
    <location>
        <begin position="110"/>
        <end position="130"/>
    </location>
</feature>
<keyword evidence="1" id="KW-0812">Transmembrane</keyword>
<evidence type="ECO:0000313" key="2">
    <source>
        <dbReference type="EMBL" id="AAW25920.1"/>
    </source>
</evidence>
<dbReference type="AlphaFoldDB" id="Q5DE36"/>